<dbReference type="Proteomes" id="UP000230233">
    <property type="component" value="Unassembled WGS sequence"/>
</dbReference>
<sequence>MTGSTKHLSENNKYNNAIVKDDFEKLLSTICTVCSSTFNNGPVTETMSDLIIEGVPLTKEWLANVVEKKLGVKPKIGTSGILDNSELGYMSMIRKVELHFDAEQEESHPNLPKHVVLKIACSAKGSGVIENAGGEVDSANSAAVEQFMHNTECNYYRIFGKLTDKPLKVPTIYAASKAGDEDAPVPVIVMEMFEDCKVYDLIEGFNEQQLYKIVDQLIKLHIFSLTTEDWKEIKPDAIMLEMGAVFQTMVKNIADNLAKQPGLEAIATYVKNTFEKDPRFIEKLGEEYLEEKRVSVLTHGDLWAPQILWDKEDNIAGIIDWQITHRGSPMEDLHHVLSTCTSVENRKKLTEPLLDYYFDKLSAGLEAKGVKMPWTRDEIEEEFKHNYIHGAALTIFANGFWSNSPVLQTDGKPDLGRIAESFARCKSYIEETVQVHNMS</sequence>
<protein>
    <recommendedName>
        <fullName evidence="1">CHK kinase-like domain-containing protein</fullName>
    </recommendedName>
</protein>
<dbReference type="EMBL" id="PDUG01000016">
    <property type="protein sequence ID" value="PIC12936.1"/>
    <property type="molecule type" value="Genomic_DNA"/>
</dbReference>
<proteinExistence type="predicted"/>
<evidence type="ECO:0000313" key="2">
    <source>
        <dbReference type="EMBL" id="PIC12936.1"/>
    </source>
</evidence>
<name>A0A2G5SDG6_9PELO</name>
<dbReference type="SUPFAM" id="SSF56112">
    <property type="entry name" value="Protein kinase-like (PK-like)"/>
    <property type="match status" value="1"/>
</dbReference>
<gene>
    <name evidence="2" type="ORF">B9Z55_028034</name>
</gene>
<dbReference type="PANTHER" id="PTHR23020:SF20">
    <property type="entry name" value="CHK KINASE-LIKE DOMAIN-CONTAINING PROTEIN"/>
    <property type="match status" value="1"/>
</dbReference>
<feature type="domain" description="CHK kinase-like" evidence="1">
    <location>
        <begin position="187"/>
        <end position="367"/>
    </location>
</feature>
<dbReference type="STRING" id="1611254.A0A2G5SDG6"/>
<dbReference type="OrthoDB" id="5873804at2759"/>
<evidence type="ECO:0000313" key="3">
    <source>
        <dbReference type="Proteomes" id="UP000230233"/>
    </source>
</evidence>
<comment type="caution">
    <text evidence="2">The sequence shown here is derived from an EMBL/GenBank/DDBJ whole genome shotgun (WGS) entry which is preliminary data.</text>
</comment>
<keyword evidence="3" id="KW-1185">Reference proteome</keyword>
<dbReference type="InterPro" id="IPR011009">
    <property type="entry name" value="Kinase-like_dom_sf"/>
</dbReference>
<evidence type="ECO:0000259" key="1">
    <source>
        <dbReference type="SMART" id="SM00587"/>
    </source>
</evidence>
<dbReference type="Gene3D" id="3.90.1200.10">
    <property type="match status" value="1"/>
</dbReference>
<dbReference type="InterPro" id="IPR015897">
    <property type="entry name" value="CHK_kinase-like"/>
</dbReference>
<dbReference type="AlphaFoldDB" id="A0A2G5SDG6"/>
<dbReference type="PANTHER" id="PTHR23020">
    <property type="entry name" value="UNCHARACTERIZED NUCLEAR HORMONE RECEPTOR-RELATED"/>
    <property type="match status" value="1"/>
</dbReference>
<dbReference type="SMART" id="SM00587">
    <property type="entry name" value="CHK"/>
    <property type="match status" value="1"/>
</dbReference>
<accession>A0A2G5SDG6</accession>
<dbReference type="InterPro" id="IPR012877">
    <property type="entry name" value="Dhs-27"/>
</dbReference>
<dbReference type="InterPro" id="IPR052961">
    <property type="entry name" value="Oxido-Kinase-like_Enzymes"/>
</dbReference>
<reference evidence="3" key="1">
    <citation type="submission" date="2017-10" db="EMBL/GenBank/DDBJ databases">
        <title>Rapid genome shrinkage in a self-fertile nematode reveals novel sperm competition proteins.</title>
        <authorList>
            <person name="Yin D."/>
            <person name="Schwarz E.M."/>
            <person name="Thomas C.G."/>
            <person name="Felde R.L."/>
            <person name="Korf I.F."/>
            <person name="Cutter A.D."/>
            <person name="Schartner C.M."/>
            <person name="Ralston E.J."/>
            <person name="Meyer B.J."/>
            <person name="Haag E.S."/>
        </authorList>
    </citation>
    <scope>NUCLEOTIDE SEQUENCE [LARGE SCALE GENOMIC DNA]</scope>
    <source>
        <strain evidence="3">JU1422</strain>
    </source>
</reference>
<dbReference type="Pfam" id="PF07914">
    <property type="entry name" value="DUF1679"/>
    <property type="match status" value="1"/>
</dbReference>
<organism evidence="2 3">
    <name type="scientific">Caenorhabditis nigoni</name>
    <dbReference type="NCBI Taxonomy" id="1611254"/>
    <lineage>
        <taxon>Eukaryota</taxon>
        <taxon>Metazoa</taxon>
        <taxon>Ecdysozoa</taxon>
        <taxon>Nematoda</taxon>
        <taxon>Chromadorea</taxon>
        <taxon>Rhabditida</taxon>
        <taxon>Rhabditina</taxon>
        <taxon>Rhabditomorpha</taxon>
        <taxon>Rhabditoidea</taxon>
        <taxon>Rhabditidae</taxon>
        <taxon>Peloderinae</taxon>
        <taxon>Caenorhabditis</taxon>
    </lineage>
</organism>